<sequence>MMQCISLHKIYCGEGRGSAVHVYLKIDSWKDSILLKHLIRIILLLEPRRHKNAFTCNVFPHLRKVICNAYCFLKNEC</sequence>
<dbReference type="EMBL" id="GBXM01005514">
    <property type="protein sequence ID" value="JAI03064.1"/>
    <property type="molecule type" value="Transcribed_RNA"/>
</dbReference>
<accession>A0A0E9XMY0</accession>
<evidence type="ECO:0000313" key="1">
    <source>
        <dbReference type="EMBL" id="JAI03064.1"/>
    </source>
</evidence>
<dbReference type="AlphaFoldDB" id="A0A0E9XMY0"/>
<proteinExistence type="predicted"/>
<reference evidence="1" key="1">
    <citation type="submission" date="2014-11" db="EMBL/GenBank/DDBJ databases">
        <authorList>
            <person name="Amaro Gonzalez C."/>
        </authorList>
    </citation>
    <scope>NUCLEOTIDE SEQUENCE</scope>
</reference>
<reference evidence="1" key="2">
    <citation type="journal article" date="2015" name="Fish Shellfish Immunol.">
        <title>Early steps in the European eel (Anguilla anguilla)-Vibrio vulnificus interaction in the gills: Role of the RtxA13 toxin.</title>
        <authorList>
            <person name="Callol A."/>
            <person name="Pajuelo D."/>
            <person name="Ebbesson L."/>
            <person name="Teles M."/>
            <person name="MacKenzie S."/>
            <person name="Amaro C."/>
        </authorList>
    </citation>
    <scope>NUCLEOTIDE SEQUENCE</scope>
</reference>
<protein>
    <submittedName>
        <fullName evidence="1">Uncharacterized protein</fullName>
    </submittedName>
</protein>
<organism evidence="1">
    <name type="scientific">Anguilla anguilla</name>
    <name type="common">European freshwater eel</name>
    <name type="synonym">Muraena anguilla</name>
    <dbReference type="NCBI Taxonomy" id="7936"/>
    <lineage>
        <taxon>Eukaryota</taxon>
        <taxon>Metazoa</taxon>
        <taxon>Chordata</taxon>
        <taxon>Craniata</taxon>
        <taxon>Vertebrata</taxon>
        <taxon>Euteleostomi</taxon>
        <taxon>Actinopterygii</taxon>
        <taxon>Neopterygii</taxon>
        <taxon>Teleostei</taxon>
        <taxon>Anguilliformes</taxon>
        <taxon>Anguillidae</taxon>
        <taxon>Anguilla</taxon>
    </lineage>
</organism>
<name>A0A0E9XMY0_ANGAN</name>